<dbReference type="InterPro" id="IPR053159">
    <property type="entry name" value="Hybrid_Histidine_Kinase"/>
</dbReference>
<dbReference type="SUPFAM" id="SSF55073">
    <property type="entry name" value="Nucleotide cyclase"/>
    <property type="match status" value="1"/>
</dbReference>
<accession>A0ABY3CC93</accession>
<dbReference type="Pfam" id="PF00069">
    <property type="entry name" value="Pkinase"/>
    <property type="match status" value="1"/>
</dbReference>
<proteinExistence type="predicted"/>
<comment type="caution">
    <text evidence="4">The sequence shown here is derived from an EMBL/GenBank/DDBJ whole genome shotgun (WGS) entry which is preliminary data.</text>
</comment>
<dbReference type="Pfam" id="PF01590">
    <property type="entry name" value="GAF"/>
    <property type="match status" value="1"/>
</dbReference>
<dbReference type="InterPro" id="IPR043128">
    <property type="entry name" value="Rev_trsase/Diguanyl_cyclase"/>
</dbReference>
<dbReference type="Gene3D" id="3.30.450.40">
    <property type="match status" value="1"/>
</dbReference>
<sequence length="1646" mass="181602">MNLNPESPLLYRNSAYQILRLHDPVAGTVIVKRCNTSLGVNDSAWQALQNEQRILARLQGVTGCPQLIRLDLASMELVLADFGGVVLSDSGLLGQVGLEGFLTLAEQLAQILADLHQCGVIHKDINPTNILVRPDDLSVQLIDFGSATTFAAEQVSLDTSNFQAASPAYMSPEQTRRMNRTVDYRTDLYSLGATLYALATGTPPFAGDDVLALVRAHLAEPPTSPSKQSPWMPAQLAEMILCLLAKDPDARYQSAAGLLHDLRGIGAAVAVGSSLSTIELRRHDLPLSPRSPCRLYGRAQECAHLQEAFDGARRCIRQGIFVAGYSGVGKSALIHELHRPVALVDGLFLEGKFEQFLSDRPFHAPAQALRQLTQWLSGCSEDKQEQLRQQLLDALGPDAGVLCEAVPELENFIGVQPIAQALGLIEAQRRLRRLLVAFLRTLASVNQPIVLFLDDLQWADQPSLDFIAALLEDVQLDGFLFIGAYRDNEVDTTHPLHQLLQVQLAQGLASQLRLEPLDSDNIGALLADMLGQAPTEVAALVEGIFAKTGGNPFFSIELVQTLYREGILRPDTEAGRWLCDDAALAARQVSCNVVDFLMANLAGAQQVVSDELVIAACLGTSCSLAMLALASGSELPELVARLQPALEYGIIESPDVLAFERMAPDAKLHFCHDRMQQAVYQMRDEHWRSRQHLAIARRFADADSFLAAMHYAQAPELVEAKCEATERDRIRGLFRDAASQAGQVGAFATAERFLRLAIALLSSQPWSTSFTVCSELHTQYHLILYSLARYDEADAVYRLLAEHNNKPLQLVDAACTQIRSLSNRTRYSEGIAIGATLLGLLDQEPPLAALLPALQEELDYLYRQLAEGTLDRLADAPAVNDMTQSAIAKLQNHMIPVAFFAEPLLACWLSVRLARRWLNEGYSDQFIYATACTILATIPLRNDYASGYRVARHALEIGLQRDGGVETARTEHVFALFNCHWFEPLSEALDHARSAFNKLIRAGEFEFASYTFFTSQAAMLGTCNHLAQFKNEIAAAFEITRKTGNLHAEQAFVAFRQLARALEGETVGPGSFETEDCSEYKHLEVIAHNPMARCYFHAYRALSALLFNDREALIFHADAAATLTPYIVGFYPTALVNFLHSFSLLEKLNDAPDAMRETLLLHVGQNQIWLGARAADSPMNFAYLHDLIEAYRFDRLGQPWSALQSFEQAMRWSTEQRHGWQLALIMEHAGTCYLRHGLESCGRHLLNKALKRYQLWGASGKTNAMLAAYPFLDLVRHHGTTTRSVNSDTIDLEALLRASQALASEISLTSLTDRLVTLIGQLTGATDVRFLLLDDAEGWSLEGGLRDQQPLERMSLAMAVERQLLPARSWHLFQKIREPLISEDAVSDSRFIGDLYFTDLQYCSLLALPILTHGTVTAILSLENRLCRAAFTPQRIEMVTLLCSQLSISIENSRLYESLERKVNQRTKELAEVNAQLLALSECDGLTGIANRRKFDMVWADELRRSARQQLPVAVIMIDIDYFKGYNDHYGHQEGDACLRQVAQTLATTLQRGNDLVARYGGEEFVVVMPGLTDAQAATVADRLRQAVEASAIPHAKSSAGPVVTISAGVAAGVPHSPADPGEILTVADARLYQAKQSGRNRVVSA</sequence>
<evidence type="ECO:0000313" key="5">
    <source>
        <dbReference type="Proteomes" id="UP000733744"/>
    </source>
</evidence>
<dbReference type="InterPro" id="IPR027417">
    <property type="entry name" value="P-loop_NTPase"/>
</dbReference>
<evidence type="ECO:0000259" key="3">
    <source>
        <dbReference type="PROSITE" id="PS50887"/>
    </source>
</evidence>
<dbReference type="PROSITE" id="PS50887">
    <property type="entry name" value="GGDEF"/>
    <property type="match status" value="1"/>
</dbReference>
<keyword evidence="5" id="KW-1185">Reference proteome</keyword>
<dbReference type="InterPro" id="IPR003018">
    <property type="entry name" value="GAF"/>
</dbReference>
<dbReference type="RefSeq" id="WP_127030508.1">
    <property type="nucleotide sequence ID" value="NZ_RYFG02000070.1"/>
</dbReference>
<reference evidence="4 5" key="1">
    <citation type="journal article" date="2019" name="Antonie Van Leeuwenhoek">
        <title>Description of 'Ca. Methylobacter oryzae' KRF1, a novel species from the environmentally important Methylobacter clade 2.</title>
        <authorList>
            <person name="Khatri K."/>
            <person name="Mohite J.A."/>
            <person name="Pandit P.S."/>
            <person name="Bahulikar R."/>
            <person name="Rahalkar M.C."/>
        </authorList>
    </citation>
    <scope>NUCLEOTIDE SEQUENCE [LARGE SCALE GENOMIC DNA]</scope>
    <source>
        <strain evidence="4 5">KRF1</strain>
    </source>
</reference>
<feature type="domain" description="GGDEF" evidence="3">
    <location>
        <begin position="1511"/>
        <end position="1646"/>
    </location>
</feature>
<dbReference type="PROSITE" id="PS50011">
    <property type="entry name" value="PROTEIN_KINASE_DOM"/>
    <property type="match status" value="1"/>
</dbReference>
<dbReference type="SMART" id="SM00065">
    <property type="entry name" value="GAF"/>
    <property type="match status" value="1"/>
</dbReference>
<dbReference type="SUPFAM" id="SSF56112">
    <property type="entry name" value="Protein kinase-like (PK-like)"/>
    <property type="match status" value="1"/>
</dbReference>
<dbReference type="InterPro" id="IPR011009">
    <property type="entry name" value="Kinase-like_dom_sf"/>
</dbReference>
<organism evidence="4 5">
    <name type="scientific">Candidatus Methylobacter oryzae</name>
    <dbReference type="NCBI Taxonomy" id="2497749"/>
    <lineage>
        <taxon>Bacteria</taxon>
        <taxon>Pseudomonadati</taxon>
        <taxon>Pseudomonadota</taxon>
        <taxon>Gammaproteobacteria</taxon>
        <taxon>Methylococcales</taxon>
        <taxon>Methylococcaceae</taxon>
        <taxon>Methylobacter</taxon>
    </lineage>
</organism>
<dbReference type="Proteomes" id="UP000733744">
    <property type="component" value="Unassembled WGS sequence"/>
</dbReference>
<dbReference type="Pfam" id="PF13191">
    <property type="entry name" value="AAA_16"/>
    <property type="match status" value="1"/>
</dbReference>
<dbReference type="InterPro" id="IPR029787">
    <property type="entry name" value="Nucleotide_cyclase"/>
</dbReference>
<dbReference type="InterPro" id="IPR041664">
    <property type="entry name" value="AAA_16"/>
</dbReference>
<dbReference type="InterPro" id="IPR000160">
    <property type="entry name" value="GGDEF_dom"/>
</dbReference>
<dbReference type="SUPFAM" id="SSF52540">
    <property type="entry name" value="P-loop containing nucleoside triphosphate hydrolases"/>
    <property type="match status" value="1"/>
</dbReference>
<dbReference type="Gene3D" id="3.40.50.300">
    <property type="entry name" value="P-loop containing nucleotide triphosphate hydrolases"/>
    <property type="match status" value="1"/>
</dbReference>
<name>A0ABY3CC93_9GAMM</name>
<gene>
    <name evidence="4" type="ORF">EKO24_007400</name>
</gene>
<evidence type="ECO:0000313" key="4">
    <source>
        <dbReference type="EMBL" id="TRW98020.1"/>
    </source>
</evidence>
<comment type="subcellular location">
    <subcellularLocation>
        <location evidence="1">Membrane</location>
        <topology evidence="1">Single-pass membrane protein</topology>
    </subcellularLocation>
</comment>
<dbReference type="PANTHER" id="PTHR43642">
    <property type="entry name" value="HYBRID SIGNAL TRANSDUCTION HISTIDINE KINASE G"/>
    <property type="match status" value="1"/>
</dbReference>
<feature type="domain" description="Protein kinase" evidence="2">
    <location>
        <begin position="1"/>
        <end position="263"/>
    </location>
</feature>
<dbReference type="Gene3D" id="1.10.510.10">
    <property type="entry name" value="Transferase(Phosphotransferase) domain 1"/>
    <property type="match status" value="1"/>
</dbReference>
<evidence type="ECO:0000259" key="2">
    <source>
        <dbReference type="PROSITE" id="PS50011"/>
    </source>
</evidence>
<dbReference type="Gene3D" id="3.30.70.270">
    <property type="match status" value="1"/>
</dbReference>
<evidence type="ECO:0000256" key="1">
    <source>
        <dbReference type="ARBA" id="ARBA00004167"/>
    </source>
</evidence>
<dbReference type="SMART" id="SM00267">
    <property type="entry name" value="GGDEF"/>
    <property type="match status" value="1"/>
</dbReference>
<dbReference type="SUPFAM" id="SSF55781">
    <property type="entry name" value="GAF domain-like"/>
    <property type="match status" value="1"/>
</dbReference>
<dbReference type="Pfam" id="PF00990">
    <property type="entry name" value="GGDEF"/>
    <property type="match status" value="1"/>
</dbReference>
<dbReference type="NCBIfam" id="TIGR00254">
    <property type="entry name" value="GGDEF"/>
    <property type="match status" value="1"/>
</dbReference>
<dbReference type="CDD" id="cd01949">
    <property type="entry name" value="GGDEF"/>
    <property type="match status" value="1"/>
</dbReference>
<dbReference type="SMART" id="SM00220">
    <property type="entry name" value="S_TKc"/>
    <property type="match status" value="1"/>
</dbReference>
<dbReference type="CDD" id="cd14014">
    <property type="entry name" value="STKc_PknB_like"/>
    <property type="match status" value="1"/>
</dbReference>
<dbReference type="InterPro" id="IPR029016">
    <property type="entry name" value="GAF-like_dom_sf"/>
</dbReference>
<dbReference type="InterPro" id="IPR000719">
    <property type="entry name" value="Prot_kinase_dom"/>
</dbReference>
<dbReference type="EMBL" id="RYFG02000070">
    <property type="protein sequence ID" value="TRW98020.1"/>
    <property type="molecule type" value="Genomic_DNA"/>
</dbReference>
<protein>
    <submittedName>
        <fullName evidence="4">Diguanylate cyclase</fullName>
    </submittedName>
</protein>
<dbReference type="PANTHER" id="PTHR43642:SF1">
    <property type="entry name" value="HYBRID SIGNAL TRANSDUCTION HISTIDINE KINASE G"/>
    <property type="match status" value="1"/>
</dbReference>